<reference evidence="1 2" key="1">
    <citation type="submission" date="2017-11" db="EMBL/GenBank/DDBJ databases">
        <title>De novo assembly and phasing of dikaryotic genomes from two isolates of Puccinia coronata f. sp. avenae, the causal agent of oat crown rust.</title>
        <authorList>
            <person name="Miller M.E."/>
            <person name="Zhang Y."/>
            <person name="Omidvar V."/>
            <person name="Sperschneider J."/>
            <person name="Schwessinger B."/>
            <person name="Raley C."/>
            <person name="Palmer J.M."/>
            <person name="Garnica D."/>
            <person name="Upadhyaya N."/>
            <person name="Rathjen J."/>
            <person name="Taylor J.M."/>
            <person name="Park R.F."/>
            <person name="Dodds P.N."/>
            <person name="Hirsch C.D."/>
            <person name="Kianian S.F."/>
            <person name="Figueroa M."/>
        </authorList>
    </citation>
    <scope>NUCLEOTIDE SEQUENCE [LARGE SCALE GENOMIC DNA]</scope>
    <source>
        <strain evidence="1">12SD80</strain>
    </source>
</reference>
<organism evidence="1 2">
    <name type="scientific">Puccinia coronata f. sp. avenae</name>
    <dbReference type="NCBI Taxonomy" id="200324"/>
    <lineage>
        <taxon>Eukaryota</taxon>
        <taxon>Fungi</taxon>
        <taxon>Dikarya</taxon>
        <taxon>Basidiomycota</taxon>
        <taxon>Pucciniomycotina</taxon>
        <taxon>Pucciniomycetes</taxon>
        <taxon>Pucciniales</taxon>
        <taxon>Pucciniaceae</taxon>
        <taxon>Puccinia</taxon>
    </lineage>
</organism>
<dbReference type="AlphaFoldDB" id="A0A2N5TZZ5"/>
<evidence type="ECO:0000313" key="1">
    <source>
        <dbReference type="EMBL" id="PLW31075.1"/>
    </source>
</evidence>
<dbReference type="PANTHER" id="PTHR46564:SF1">
    <property type="entry name" value="TRANSPOSASE"/>
    <property type="match status" value="1"/>
</dbReference>
<comment type="caution">
    <text evidence="1">The sequence shown here is derived from an EMBL/GenBank/DDBJ whole genome shotgun (WGS) entry which is preliminary data.</text>
</comment>
<dbReference type="PANTHER" id="PTHR46564">
    <property type="entry name" value="TRANSPOSASE"/>
    <property type="match status" value="1"/>
</dbReference>
<dbReference type="Proteomes" id="UP000235392">
    <property type="component" value="Unassembled WGS sequence"/>
</dbReference>
<dbReference type="EMBL" id="PGCI01000278">
    <property type="protein sequence ID" value="PLW31075.1"/>
    <property type="molecule type" value="Genomic_DNA"/>
</dbReference>
<gene>
    <name evidence="1" type="ORF">PCASD_13528</name>
</gene>
<accession>A0A2N5TZZ5</accession>
<evidence type="ECO:0000313" key="2">
    <source>
        <dbReference type="Proteomes" id="UP000235392"/>
    </source>
</evidence>
<proteinExistence type="predicted"/>
<protein>
    <submittedName>
        <fullName evidence="1">Uncharacterized protein</fullName>
    </submittedName>
</protein>
<sequence>MAARKIHRPHHPPNRSQNFFHGSHFKRFKQLAAKKNQPAESPMEIGLPSQPNPAIGPMPYRKYDKGVKVIVVKLCVRGKTLAKINCTTGLKISDDSLCRWMNLYENTRQVVCNLALYEQPGRPLAFSRDEAKFVLTALDENPTLYLDEIQSHVEAMTGT</sequence>
<name>A0A2N5TZZ5_9BASI</name>